<keyword evidence="3" id="KW-0808">Transferase</keyword>
<name>A0A1H3C0E3_9FIRM</name>
<keyword evidence="4" id="KW-1185">Reference proteome</keyword>
<dbReference type="Gene3D" id="3.40.50.280">
    <property type="entry name" value="Cobalamin-binding domain"/>
    <property type="match status" value="1"/>
</dbReference>
<evidence type="ECO:0000259" key="2">
    <source>
        <dbReference type="PROSITE" id="PS51332"/>
    </source>
</evidence>
<reference evidence="3 4" key="1">
    <citation type="submission" date="2016-10" db="EMBL/GenBank/DDBJ databases">
        <authorList>
            <person name="de Groot N.N."/>
        </authorList>
    </citation>
    <scope>NUCLEOTIDE SEQUENCE [LARGE SCALE GENOMIC DNA]</scope>
    <source>
        <strain evidence="3 4">DSM 23310</strain>
    </source>
</reference>
<dbReference type="SUPFAM" id="SSF55729">
    <property type="entry name" value="Acyl-CoA N-acyltransferases (Nat)"/>
    <property type="match status" value="1"/>
</dbReference>
<dbReference type="EMBL" id="FNNG01000011">
    <property type="protein sequence ID" value="SDX47673.1"/>
    <property type="molecule type" value="Genomic_DNA"/>
</dbReference>
<dbReference type="Pfam" id="PF00583">
    <property type="entry name" value="Acetyltransf_1"/>
    <property type="match status" value="1"/>
</dbReference>
<dbReference type="RefSeq" id="WP_093753966.1">
    <property type="nucleotide sequence ID" value="NZ_BSYN01000006.1"/>
</dbReference>
<dbReference type="GO" id="GO:0031419">
    <property type="term" value="F:cobalamin binding"/>
    <property type="evidence" value="ECO:0007669"/>
    <property type="project" value="InterPro"/>
</dbReference>
<dbReference type="CDD" id="cd04301">
    <property type="entry name" value="NAT_SF"/>
    <property type="match status" value="1"/>
</dbReference>
<evidence type="ECO:0000259" key="1">
    <source>
        <dbReference type="PROSITE" id="PS51186"/>
    </source>
</evidence>
<dbReference type="InterPro" id="IPR016181">
    <property type="entry name" value="Acyl_CoA_acyltransferase"/>
</dbReference>
<gene>
    <name evidence="3" type="ORF">SAMN05660923_02380</name>
</gene>
<dbReference type="PROSITE" id="PS51186">
    <property type="entry name" value="GNAT"/>
    <property type="match status" value="1"/>
</dbReference>
<feature type="domain" description="N-acetyltransferase" evidence="1">
    <location>
        <begin position="1"/>
        <end position="90"/>
    </location>
</feature>
<dbReference type="Proteomes" id="UP000198828">
    <property type="component" value="Unassembled WGS sequence"/>
</dbReference>
<dbReference type="InterPro" id="IPR006158">
    <property type="entry name" value="Cobalamin-bd"/>
</dbReference>
<dbReference type="PROSITE" id="PS51332">
    <property type="entry name" value="B12_BINDING"/>
    <property type="match status" value="1"/>
</dbReference>
<dbReference type="OrthoDB" id="9801424at2"/>
<dbReference type="GO" id="GO:0046872">
    <property type="term" value="F:metal ion binding"/>
    <property type="evidence" value="ECO:0007669"/>
    <property type="project" value="InterPro"/>
</dbReference>
<dbReference type="InterPro" id="IPR000182">
    <property type="entry name" value="GNAT_dom"/>
</dbReference>
<dbReference type="GO" id="GO:0016747">
    <property type="term" value="F:acyltransferase activity, transferring groups other than amino-acyl groups"/>
    <property type="evidence" value="ECO:0007669"/>
    <property type="project" value="InterPro"/>
</dbReference>
<organism evidence="3 4">
    <name type="scientific">Tepidimicrobium xylanilyticum</name>
    <dbReference type="NCBI Taxonomy" id="1123352"/>
    <lineage>
        <taxon>Bacteria</taxon>
        <taxon>Bacillati</taxon>
        <taxon>Bacillota</taxon>
        <taxon>Tissierellia</taxon>
        <taxon>Tissierellales</taxon>
        <taxon>Tepidimicrobiaceae</taxon>
        <taxon>Tepidimicrobium</taxon>
    </lineage>
</organism>
<evidence type="ECO:0000313" key="4">
    <source>
        <dbReference type="Proteomes" id="UP000198828"/>
    </source>
</evidence>
<sequence length="138" mass="15515">MELYGENNKNCFIRNVGVSEVERGKGYGRKLILHGLKEAKKEGSLKAMLWVGNVEDINFEEKVNIVGITVTVDVFPRVVEIARVYQKGGIPVVSGGIHISAFPEQAKEYFDVVAVGMAETTWPNIIQDFQDKKLKRIY</sequence>
<dbReference type="AlphaFoldDB" id="A0A1H3C0E3"/>
<protein>
    <submittedName>
        <fullName evidence="3">Acetyltransferase (GNAT) family protein</fullName>
    </submittedName>
</protein>
<proteinExistence type="predicted"/>
<accession>A0A1H3C0E3</accession>
<feature type="domain" description="B12-binding" evidence="2">
    <location>
        <begin position="1"/>
        <end position="136"/>
    </location>
</feature>
<evidence type="ECO:0000313" key="3">
    <source>
        <dbReference type="EMBL" id="SDX47673.1"/>
    </source>
</evidence>